<dbReference type="AlphaFoldDB" id="A0A9X3TT86"/>
<accession>A0A9X3TT86</accession>
<dbReference type="Pfam" id="PF00941">
    <property type="entry name" value="FAD_binding_5"/>
    <property type="match status" value="1"/>
</dbReference>
<dbReference type="Pfam" id="PF03450">
    <property type="entry name" value="CO_deh_flav_C"/>
    <property type="match status" value="1"/>
</dbReference>
<protein>
    <submittedName>
        <fullName evidence="5">Xanthine dehydrogenase family protein subunit M</fullName>
    </submittedName>
</protein>
<keyword evidence="6" id="KW-1185">Reference proteome</keyword>
<dbReference type="InterPro" id="IPR051312">
    <property type="entry name" value="Diverse_Substr_Oxidored"/>
</dbReference>
<dbReference type="InterPro" id="IPR016166">
    <property type="entry name" value="FAD-bd_PCMH"/>
</dbReference>
<dbReference type="GO" id="GO:0071949">
    <property type="term" value="F:FAD binding"/>
    <property type="evidence" value="ECO:0007669"/>
    <property type="project" value="InterPro"/>
</dbReference>
<keyword evidence="2" id="KW-0274">FAD</keyword>
<dbReference type="InterPro" id="IPR036318">
    <property type="entry name" value="FAD-bd_PCMH-like_sf"/>
</dbReference>
<dbReference type="RefSeq" id="WP_271140878.1">
    <property type="nucleotide sequence ID" value="NZ_JAPYYP010000037.1"/>
</dbReference>
<evidence type="ECO:0000313" key="5">
    <source>
        <dbReference type="EMBL" id="MDA5110646.1"/>
    </source>
</evidence>
<dbReference type="InterPro" id="IPR002346">
    <property type="entry name" value="Mopterin_DH_FAD-bd"/>
</dbReference>
<dbReference type="InterPro" id="IPR016167">
    <property type="entry name" value="FAD-bd_PCMH_sub1"/>
</dbReference>
<dbReference type="Gene3D" id="3.30.390.50">
    <property type="entry name" value="CO dehydrogenase flavoprotein, C-terminal domain"/>
    <property type="match status" value="1"/>
</dbReference>
<dbReference type="PANTHER" id="PTHR42659:SF2">
    <property type="entry name" value="XANTHINE DEHYDROGENASE SUBUNIT C-RELATED"/>
    <property type="match status" value="1"/>
</dbReference>
<dbReference type="SUPFAM" id="SSF56176">
    <property type="entry name" value="FAD-binding/transporter-associated domain-like"/>
    <property type="match status" value="1"/>
</dbReference>
<dbReference type="InterPro" id="IPR036683">
    <property type="entry name" value="CO_DH_flav_C_dom_sf"/>
</dbReference>
<evidence type="ECO:0000313" key="6">
    <source>
        <dbReference type="Proteomes" id="UP001151071"/>
    </source>
</evidence>
<dbReference type="PROSITE" id="PS51387">
    <property type="entry name" value="FAD_PCMH"/>
    <property type="match status" value="1"/>
</dbReference>
<reference evidence="5" key="1">
    <citation type="submission" date="2022-12" db="EMBL/GenBank/DDBJ databases">
        <title>Draft genome sequence of the thermophilic strain Brevibacillus thermoruber HT42, isolated from Los Humeros, Puebla, Mexico, with biotechnological potential.</title>
        <authorList>
            <person name="Lara Sanchez J."/>
            <person name="Solis Palacios R."/>
            <person name="Bustos Baena A.S."/>
            <person name="Ruz Baez A.E."/>
            <person name="Espinosa Luna G."/>
            <person name="Oliart Ros R.M."/>
        </authorList>
    </citation>
    <scope>NUCLEOTIDE SEQUENCE</scope>
    <source>
        <strain evidence="5">HT42</strain>
    </source>
</reference>
<dbReference type="PANTHER" id="PTHR42659">
    <property type="entry name" value="XANTHINE DEHYDROGENASE SUBUNIT C-RELATED"/>
    <property type="match status" value="1"/>
</dbReference>
<feature type="domain" description="FAD-binding PCMH-type" evidence="4">
    <location>
        <begin position="1"/>
        <end position="177"/>
    </location>
</feature>
<proteinExistence type="predicted"/>
<dbReference type="Proteomes" id="UP001151071">
    <property type="component" value="Unassembled WGS sequence"/>
</dbReference>
<evidence type="ECO:0000256" key="2">
    <source>
        <dbReference type="ARBA" id="ARBA00022827"/>
    </source>
</evidence>
<gene>
    <name evidence="5" type="ORF">O3V59_20100</name>
</gene>
<dbReference type="Gene3D" id="3.30.465.10">
    <property type="match status" value="1"/>
</dbReference>
<dbReference type="InterPro" id="IPR005107">
    <property type="entry name" value="CO_DH_flav_C"/>
</dbReference>
<dbReference type="Gene3D" id="3.30.43.10">
    <property type="entry name" value="Uridine Diphospho-n-acetylenolpyruvylglucosamine Reductase, domain 2"/>
    <property type="match status" value="1"/>
</dbReference>
<name>A0A9X3TT86_9BACL</name>
<dbReference type="GO" id="GO:0016491">
    <property type="term" value="F:oxidoreductase activity"/>
    <property type="evidence" value="ECO:0007669"/>
    <property type="project" value="UniProtKB-KW"/>
</dbReference>
<evidence type="ECO:0000256" key="3">
    <source>
        <dbReference type="ARBA" id="ARBA00023002"/>
    </source>
</evidence>
<evidence type="ECO:0000259" key="4">
    <source>
        <dbReference type="PROSITE" id="PS51387"/>
    </source>
</evidence>
<dbReference type="EMBL" id="JAPYYP010000037">
    <property type="protein sequence ID" value="MDA5110646.1"/>
    <property type="molecule type" value="Genomic_DNA"/>
</dbReference>
<dbReference type="SUPFAM" id="SSF55447">
    <property type="entry name" value="CO dehydrogenase flavoprotein C-terminal domain-like"/>
    <property type="match status" value="1"/>
</dbReference>
<dbReference type="InterPro" id="IPR016169">
    <property type="entry name" value="FAD-bd_PCMH_sub2"/>
</dbReference>
<organism evidence="5 6">
    <name type="scientific">Brevibacillus thermoruber</name>
    <dbReference type="NCBI Taxonomy" id="33942"/>
    <lineage>
        <taxon>Bacteria</taxon>
        <taxon>Bacillati</taxon>
        <taxon>Bacillota</taxon>
        <taxon>Bacilli</taxon>
        <taxon>Bacillales</taxon>
        <taxon>Paenibacillaceae</taxon>
        <taxon>Brevibacillus</taxon>
    </lineage>
</organism>
<keyword evidence="3" id="KW-0560">Oxidoreductase</keyword>
<dbReference type="SMART" id="SM01092">
    <property type="entry name" value="CO_deh_flav_C"/>
    <property type="match status" value="1"/>
</dbReference>
<evidence type="ECO:0000256" key="1">
    <source>
        <dbReference type="ARBA" id="ARBA00022630"/>
    </source>
</evidence>
<comment type="caution">
    <text evidence="5">The sequence shown here is derived from an EMBL/GenBank/DDBJ whole genome shotgun (WGS) entry which is preliminary data.</text>
</comment>
<sequence length="288" mass="31640">MIPTAFDYYSPTTVDETIALLQKHGYDAKILAGGQSLLPMMKLRVAMPPILIDINQLDDLRGWREENGYLRIGALTRHADLEQERNLMERYPLLSKTAEWIADVPVRNRGTICGSLVHADPGSDWGAAMIALRADVEVIGPSGVRRVPIDDFFVDTFTTSLEIDEIASAVLIPSPIGRVGARYMKLERKAGDFAIVGVALQVVKANDGTILDAGIGLCACGDVPVRAKKAEEWLIGRSLDKETIQQASLLAQEDANPATDLRGSAEYKRDLVRVFVKRGLEEIADELR</sequence>
<keyword evidence="1" id="KW-0285">Flavoprotein</keyword>